<evidence type="ECO:0000313" key="2">
    <source>
        <dbReference type="EMBL" id="CAB4832440.1"/>
    </source>
</evidence>
<keyword evidence="1" id="KW-1133">Transmembrane helix</keyword>
<evidence type="ECO:0000313" key="3">
    <source>
        <dbReference type="EMBL" id="CAB4868266.1"/>
    </source>
</evidence>
<accession>A0A6J7DCQ1</accession>
<protein>
    <submittedName>
        <fullName evidence="3">Unannotated protein</fullName>
    </submittedName>
</protein>
<organism evidence="3">
    <name type="scientific">freshwater metagenome</name>
    <dbReference type="NCBI Taxonomy" id="449393"/>
    <lineage>
        <taxon>unclassified sequences</taxon>
        <taxon>metagenomes</taxon>
        <taxon>ecological metagenomes</taxon>
    </lineage>
</organism>
<dbReference type="AlphaFoldDB" id="A0A6J7DCQ1"/>
<dbReference type="EMBL" id="CAFBPM010000003">
    <property type="protein sequence ID" value="CAB5013031.1"/>
    <property type="molecule type" value="Genomic_DNA"/>
</dbReference>
<keyword evidence="1" id="KW-0472">Membrane</keyword>
<name>A0A6J7DCQ1_9ZZZZ</name>
<gene>
    <name evidence="2" type="ORF">UFOPK3164_01333</name>
    <name evidence="3" type="ORF">UFOPK3427_00629</name>
    <name evidence="4" type="ORF">UFOPK4112_00428</name>
</gene>
<sequence>MSYVVAGYIITLSTLAIYSASLFVRLRRAKGRQSGPQS</sequence>
<dbReference type="EMBL" id="CAFABE010000073">
    <property type="protein sequence ID" value="CAB4832440.1"/>
    <property type="molecule type" value="Genomic_DNA"/>
</dbReference>
<keyword evidence="1" id="KW-0812">Transmembrane</keyword>
<reference evidence="3" key="1">
    <citation type="submission" date="2020-05" db="EMBL/GenBank/DDBJ databases">
        <authorList>
            <person name="Chiriac C."/>
            <person name="Salcher M."/>
            <person name="Ghai R."/>
            <person name="Kavagutti S V."/>
        </authorList>
    </citation>
    <scope>NUCLEOTIDE SEQUENCE</scope>
</reference>
<evidence type="ECO:0000256" key="1">
    <source>
        <dbReference type="SAM" id="Phobius"/>
    </source>
</evidence>
<evidence type="ECO:0000313" key="4">
    <source>
        <dbReference type="EMBL" id="CAB5013031.1"/>
    </source>
</evidence>
<dbReference type="EMBL" id="CAFBLT010000001">
    <property type="protein sequence ID" value="CAB4868266.1"/>
    <property type="molecule type" value="Genomic_DNA"/>
</dbReference>
<proteinExistence type="predicted"/>
<feature type="transmembrane region" description="Helical" evidence="1">
    <location>
        <begin position="6"/>
        <end position="24"/>
    </location>
</feature>